<sequence length="545" mass="60586">MFLCPIPLNLAAKFQSQLKAVAVAGSSRPSRSSGGSGCSPPSLAATIVLFDYVGQFLPLRVSNSAASITSRQRLLILARFTRLIKSRQGYVLAAFSTEFSPVFLVQILKSFRDRQLALAFFKSVFRREDDDSATITLVSCCVAAHLLAAENLRFLAQDMLSWMVSKMGFPMNDQILELMWRGHQRYESAFSVLDSVLRAFLSAGMASQALRVLNKMREVGARPSLSALTLLFNLLLMSADYGSFWKVSKDMLRRCPPPSTLTLNALIVRFCRKGWISVAQSLSYLMHKFCCLPNAEGNLTEARKLFDGIQEMGMSPETTMCKTLINGYVKAREITQVDLLYAEMIKKGIPPDGITFNVLVAEHYKYKWEDISVTSLCWAGCLDDAMGTLEDMLEKGIPVSVVAFNFIIAAFSQEGLEDEAFSAYQTMVKFGLLPSSSTCSSLLMCLSYKGRLEEAAELIYKMMENGLPIHKVAFTVLFDGRCKEEELSPDAVAFSAFINGFSEASLMEEAYNVFEEMFVKGLVPNNFVYNSLIGGFCILQPREVE</sequence>
<dbReference type="PANTHER" id="PTHR45613:SF9">
    <property type="entry name" value="MITOCHONDRIAL GROUP I INTRON SPLICING FACTOR CCM1"/>
    <property type="match status" value="1"/>
</dbReference>
<evidence type="ECO:0000256" key="1">
    <source>
        <dbReference type="ARBA" id="ARBA00022737"/>
    </source>
</evidence>
<dbReference type="InterPro" id="IPR011990">
    <property type="entry name" value="TPR-like_helical_dom_sf"/>
</dbReference>
<protein>
    <submittedName>
        <fullName evidence="3">Pentatricopeptide repeat</fullName>
    </submittedName>
</protein>
<dbReference type="PROSITE" id="PS51375">
    <property type="entry name" value="PPR"/>
    <property type="match status" value="5"/>
</dbReference>
<keyword evidence="1" id="KW-0677">Repeat</keyword>
<gene>
    <name evidence="3" type="ORF">RJ641_017109</name>
</gene>
<feature type="repeat" description="PPR" evidence="2">
    <location>
        <begin position="490"/>
        <end position="524"/>
    </location>
</feature>
<feature type="repeat" description="PPR" evidence="2">
    <location>
        <begin position="400"/>
        <end position="434"/>
    </location>
</feature>
<keyword evidence="4" id="KW-1185">Reference proteome</keyword>
<evidence type="ECO:0000313" key="3">
    <source>
        <dbReference type="EMBL" id="KAK6918687.1"/>
    </source>
</evidence>
<dbReference type="Proteomes" id="UP001370490">
    <property type="component" value="Unassembled WGS sequence"/>
</dbReference>
<name>A0AAN8V0B5_9MAGN</name>
<dbReference type="InterPro" id="IPR002885">
    <property type="entry name" value="PPR_rpt"/>
</dbReference>
<dbReference type="AlphaFoldDB" id="A0AAN8V0B5"/>
<evidence type="ECO:0000256" key="2">
    <source>
        <dbReference type="PROSITE-ProRule" id="PRU00708"/>
    </source>
</evidence>
<feature type="repeat" description="PPR" evidence="2">
    <location>
        <begin position="317"/>
        <end position="351"/>
    </location>
</feature>
<proteinExistence type="predicted"/>
<comment type="caution">
    <text evidence="3">The sequence shown here is derived from an EMBL/GenBank/DDBJ whole genome shotgun (WGS) entry which is preliminary data.</text>
</comment>
<dbReference type="PANTHER" id="PTHR45613">
    <property type="entry name" value="PENTATRICOPEPTIDE REPEAT-CONTAINING PROTEIN"/>
    <property type="match status" value="1"/>
</dbReference>
<evidence type="ECO:0000313" key="4">
    <source>
        <dbReference type="Proteomes" id="UP001370490"/>
    </source>
</evidence>
<dbReference type="Pfam" id="PF13041">
    <property type="entry name" value="PPR_2"/>
    <property type="match status" value="3"/>
</dbReference>
<dbReference type="EMBL" id="JBAMMX010000022">
    <property type="protein sequence ID" value="KAK6918687.1"/>
    <property type="molecule type" value="Genomic_DNA"/>
</dbReference>
<dbReference type="Pfam" id="PF01535">
    <property type="entry name" value="PPR"/>
    <property type="match status" value="2"/>
</dbReference>
<dbReference type="NCBIfam" id="TIGR00756">
    <property type="entry name" value="PPR"/>
    <property type="match status" value="4"/>
</dbReference>
<dbReference type="Gene3D" id="1.25.40.10">
    <property type="entry name" value="Tetratricopeptide repeat domain"/>
    <property type="match status" value="4"/>
</dbReference>
<reference evidence="3 4" key="1">
    <citation type="submission" date="2023-12" db="EMBL/GenBank/DDBJ databases">
        <title>A high-quality genome assembly for Dillenia turbinata (Dilleniales).</title>
        <authorList>
            <person name="Chanderbali A."/>
        </authorList>
    </citation>
    <scope>NUCLEOTIDE SEQUENCE [LARGE SCALE GENOMIC DNA]</scope>
    <source>
        <strain evidence="3">LSX21</strain>
        <tissue evidence="3">Leaf</tissue>
    </source>
</reference>
<feature type="repeat" description="PPR" evidence="2">
    <location>
        <begin position="189"/>
        <end position="223"/>
    </location>
</feature>
<accession>A0AAN8V0B5</accession>
<organism evidence="3 4">
    <name type="scientific">Dillenia turbinata</name>
    <dbReference type="NCBI Taxonomy" id="194707"/>
    <lineage>
        <taxon>Eukaryota</taxon>
        <taxon>Viridiplantae</taxon>
        <taxon>Streptophyta</taxon>
        <taxon>Embryophyta</taxon>
        <taxon>Tracheophyta</taxon>
        <taxon>Spermatophyta</taxon>
        <taxon>Magnoliopsida</taxon>
        <taxon>eudicotyledons</taxon>
        <taxon>Gunneridae</taxon>
        <taxon>Pentapetalae</taxon>
        <taxon>Dilleniales</taxon>
        <taxon>Dilleniaceae</taxon>
        <taxon>Dillenia</taxon>
    </lineage>
</organism>
<feature type="repeat" description="PPR" evidence="2">
    <location>
        <begin position="435"/>
        <end position="469"/>
    </location>
</feature>